<gene>
    <name evidence="2" type="ORF">GM676_08500</name>
</gene>
<dbReference type="InterPro" id="IPR051411">
    <property type="entry name" value="Polyketide_trans_af380"/>
</dbReference>
<dbReference type="PANTHER" id="PTHR47751">
    <property type="entry name" value="SUPERFAMILY HYDROLASE, PUTATIVE (AFU_ORTHOLOGUE AFUA_2G16580)-RELATED"/>
    <property type="match status" value="1"/>
</dbReference>
<dbReference type="Pfam" id="PF01738">
    <property type="entry name" value="DLH"/>
    <property type="match status" value="1"/>
</dbReference>
<dbReference type="Proteomes" id="UP000475582">
    <property type="component" value="Unassembled WGS sequence"/>
</dbReference>
<dbReference type="InterPro" id="IPR002925">
    <property type="entry name" value="Dienelactn_hydro"/>
</dbReference>
<dbReference type="GO" id="GO:0016787">
    <property type="term" value="F:hydrolase activity"/>
    <property type="evidence" value="ECO:0007669"/>
    <property type="project" value="UniProtKB-KW"/>
</dbReference>
<comment type="caution">
    <text evidence="2">The sequence shown here is derived from an EMBL/GenBank/DDBJ whole genome shotgun (WGS) entry which is preliminary data.</text>
</comment>
<dbReference type="Gene3D" id="1.10.10.800">
    <property type="match status" value="1"/>
</dbReference>
<protein>
    <submittedName>
        <fullName evidence="2">Alpha/beta fold hydrolase</fullName>
    </submittedName>
</protein>
<dbReference type="PANTHER" id="PTHR47751:SF1">
    <property type="entry name" value="SUPERFAMILY HYDROLASE, PUTATIVE (AFU_ORTHOLOGUE AFUA_2G16580)-RELATED"/>
    <property type="match status" value="1"/>
</dbReference>
<proteinExistence type="predicted"/>
<dbReference type="Gene3D" id="3.40.50.1820">
    <property type="entry name" value="alpha/beta hydrolase"/>
    <property type="match status" value="1"/>
</dbReference>
<dbReference type="InterPro" id="IPR029058">
    <property type="entry name" value="AB_hydrolase_fold"/>
</dbReference>
<evidence type="ECO:0000259" key="1">
    <source>
        <dbReference type="Pfam" id="PF01738"/>
    </source>
</evidence>
<keyword evidence="3" id="KW-1185">Reference proteome</keyword>
<dbReference type="AlphaFoldDB" id="A0A6L6PF39"/>
<evidence type="ECO:0000313" key="3">
    <source>
        <dbReference type="Proteomes" id="UP000475582"/>
    </source>
</evidence>
<dbReference type="SUPFAM" id="SSF53474">
    <property type="entry name" value="alpha/beta-Hydrolases"/>
    <property type="match status" value="1"/>
</dbReference>
<reference evidence="2 3" key="1">
    <citation type="submission" date="2019-11" db="EMBL/GenBank/DDBJ databases">
        <title>Type strains purchased from KCTC, JCM and DSMZ.</title>
        <authorList>
            <person name="Lu H."/>
        </authorList>
    </citation>
    <scope>NUCLEOTIDE SEQUENCE [LARGE SCALE GENOMIC DNA]</scope>
    <source>
        <strain evidence="2 3">KCTC 22382</strain>
    </source>
</reference>
<keyword evidence="2" id="KW-0378">Hydrolase</keyword>
<evidence type="ECO:0000313" key="2">
    <source>
        <dbReference type="EMBL" id="MTV37624.1"/>
    </source>
</evidence>
<accession>A0A6L6PF39</accession>
<sequence>MMTRKVRFKSDNLTLVGNLFTPENFDESGNYKAVVVAGSFTSVKEQMAGTYGQKLAENGFVALAIDYSHYGESEGQPRQYESPAEKLRDLKAAVTYLSSLPYVQGVGMVGVCTSAGNAAYLAADDARVKALATVAAFLPGPALINRVFGEAEIARRRAAGAAAKLTYEQTGEQILVPAYSNADQFAVNYNPAATYDYYFNEARGGVPQWRNEFAVMSYGPWLDFSPLDKAPAIKIPTLVVHSDGAAFPEQAKEFYTLLGGVKELAWGDGTHFDYYDQATQADFAIQSIAGFFRKQLS</sequence>
<name>A0A6L6PF39_9BURK</name>
<organism evidence="2 3">
    <name type="scientific">Duganella radicis</name>
    <dbReference type="NCBI Taxonomy" id="551988"/>
    <lineage>
        <taxon>Bacteria</taxon>
        <taxon>Pseudomonadati</taxon>
        <taxon>Pseudomonadota</taxon>
        <taxon>Betaproteobacteria</taxon>
        <taxon>Burkholderiales</taxon>
        <taxon>Oxalobacteraceae</taxon>
        <taxon>Telluria group</taxon>
        <taxon>Duganella</taxon>
    </lineage>
</organism>
<feature type="domain" description="Dienelactone hydrolase" evidence="1">
    <location>
        <begin position="20"/>
        <end position="132"/>
    </location>
</feature>
<dbReference type="EMBL" id="WNKY01000006">
    <property type="protein sequence ID" value="MTV37624.1"/>
    <property type="molecule type" value="Genomic_DNA"/>
</dbReference>